<evidence type="ECO:0000313" key="2">
    <source>
        <dbReference type="EMBL" id="MBW4548766.1"/>
    </source>
</evidence>
<reference evidence="2" key="2">
    <citation type="journal article" date="2022" name="Microbiol. Resour. Announc.">
        <title>Metagenome Sequencing to Explore Phylogenomics of Terrestrial Cyanobacteria.</title>
        <authorList>
            <person name="Ward R.D."/>
            <person name="Stajich J.E."/>
            <person name="Johansen J.R."/>
            <person name="Huntemann M."/>
            <person name="Clum A."/>
            <person name="Foster B."/>
            <person name="Foster B."/>
            <person name="Roux S."/>
            <person name="Palaniappan K."/>
            <person name="Varghese N."/>
            <person name="Mukherjee S."/>
            <person name="Reddy T.B.K."/>
            <person name="Daum C."/>
            <person name="Copeland A."/>
            <person name="Chen I.A."/>
            <person name="Ivanova N.N."/>
            <person name="Kyrpides N.C."/>
            <person name="Shapiro N."/>
            <person name="Eloe-Fadrosh E.A."/>
            <person name="Pietrasiak N."/>
        </authorList>
    </citation>
    <scope>NUCLEOTIDE SEQUENCE</scope>
    <source>
        <strain evidence="2">CPER-KK1</strain>
    </source>
</reference>
<sequence>MYTLAREGTHPGETRSHLTSAGCWEAATTVQASESSSRPDDAKRVSNR</sequence>
<proteinExistence type="predicted"/>
<feature type="compositionally biased region" description="Basic and acidic residues" evidence="1">
    <location>
        <begin position="37"/>
        <end position="48"/>
    </location>
</feature>
<comment type="caution">
    <text evidence="2">The sequence shown here is derived from an EMBL/GenBank/DDBJ whole genome shotgun (WGS) entry which is preliminary data.</text>
</comment>
<evidence type="ECO:0000256" key="1">
    <source>
        <dbReference type="SAM" id="MobiDB-lite"/>
    </source>
</evidence>
<accession>A0A951PS48</accession>
<organism evidence="2 3">
    <name type="scientific">Symplocastrum torsivum CPER-KK1</name>
    <dbReference type="NCBI Taxonomy" id="450513"/>
    <lineage>
        <taxon>Bacteria</taxon>
        <taxon>Bacillati</taxon>
        <taxon>Cyanobacteriota</taxon>
        <taxon>Cyanophyceae</taxon>
        <taxon>Oscillatoriophycideae</taxon>
        <taxon>Oscillatoriales</taxon>
        <taxon>Microcoleaceae</taxon>
        <taxon>Symplocastrum</taxon>
    </lineage>
</organism>
<dbReference type="AlphaFoldDB" id="A0A951PS48"/>
<feature type="compositionally biased region" description="Basic and acidic residues" evidence="1">
    <location>
        <begin position="7"/>
        <end position="16"/>
    </location>
</feature>
<reference evidence="2" key="1">
    <citation type="submission" date="2021-05" db="EMBL/GenBank/DDBJ databases">
        <authorList>
            <person name="Pietrasiak N."/>
            <person name="Ward R."/>
            <person name="Stajich J.E."/>
            <person name="Kurbessoian T."/>
        </authorList>
    </citation>
    <scope>NUCLEOTIDE SEQUENCE</scope>
    <source>
        <strain evidence="2">CPER-KK1</strain>
    </source>
</reference>
<protein>
    <submittedName>
        <fullName evidence="2">Uncharacterized protein</fullName>
    </submittedName>
</protein>
<gene>
    <name evidence="2" type="ORF">KME25_30825</name>
</gene>
<dbReference type="Proteomes" id="UP000753908">
    <property type="component" value="Unassembled WGS sequence"/>
</dbReference>
<feature type="region of interest" description="Disordered" evidence="1">
    <location>
        <begin position="29"/>
        <end position="48"/>
    </location>
</feature>
<feature type="region of interest" description="Disordered" evidence="1">
    <location>
        <begin position="1"/>
        <end position="22"/>
    </location>
</feature>
<name>A0A951PS48_9CYAN</name>
<dbReference type="EMBL" id="JAHHIF010000071">
    <property type="protein sequence ID" value="MBW4548766.1"/>
    <property type="molecule type" value="Genomic_DNA"/>
</dbReference>
<evidence type="ECO:0000313" key="3">
    <source>
        <dbReference type="Proteomes" id="UP000753908"/>
    </source>
</evidence>